<dbReference type="Gene3D" id="3.80.10.10">
    <property type="entry name" value="Ribonuclease Inhibitor"/>
    <property type="match status" value="2"/>
</dbReference>
<evidence type="ECO:0000313" key="5">
    <source>
        <dbReference type="Proteomes" id="UP000199134"/>
    </source>
</evidence>
<keyword evidence="4" id="KW-1185">Reference proteome</keyword>
<dbReference type="EMBL" id="FNCQ01000027">
    <property type="protein sequence ID" value="SDH42634.1"/>
    <property type="molecule type" value="Genomic_DNA"/>
</dbReference>
<reference evidence="2 5" key="1">
    <citation type="submission" date="2016-10" db="EMBL/GenBank/DDBJ databases">
        <authorList>
            <person name="de Groot N.N."/>
        </authorList>
    </citation>
    <scope>NUCLEOTIDE SEQUENCE [LARGE SCALE GENOMIC DNA]</scope>
    <source>
        <strain evidence="5">BP1-145</strain>
        <strain evidence="2">BP1-148</strain>
    </source>
</reference>
<dbReference type="Gene3D" id="3.40.50.12480">
    <property type="match status" value="1"/>
</dbReference>
<dbReference type="InterPro" id="IPR053139">
    <property type="entry name" value="Surface_bspA-like"/>
</dbReference>
<evidence type="ECO:0000313" key="4">
    <source>
        <dbReference type="Proteomes" id="UP000198779"/>
    </source>
</evidence>
<name>A0A1H0FW71_9BACT</name>
<reference evidence="3 4" key="2">
    <citation type="submission" date="2016-10" db="EMBL/GenBank/DDBJ databases">
        <authorList>
            <person name="Varghese N."/>
            <person name="Submissions S."/>
        </authorList>
    </citation>
    <scope>NUCLEOTIDE SEQUENCE</scope>
    <source>
        <strain evidence="3">BP1-145</strain>
        <strain evidence="4">BP1-148</strain>
    </source>
</reference>
<dbReference type="Proteomes" id="UP000199134">
    <property type="component" value="Unassembled WGS sequence"/>
</dbReference>
<dbReference type="PANTHER" id="PTHR45661:SF3">
    <property type="entry name" value="IG-LIKE DOMAIN-CONTAINING PROTEIN"/>
    <property type="match status" value="1"/>
</dbReference>
<dbReference type="PANTHER" id="PTHR45661">
    <property type="entry name" value="SURFACE ANTIGEN"/>
    <property type="match status" value="1"/>
</dbReference>
<dbReference type="InterPro" id="IPR026906">
    <property type="entry name" value="LRR_5"/>
</dbReference>
<dbReference type="Pfam" id="PF13306">
    <property type="entry name" value="LRR_5"/>
    <property type="match status" value="2"/>
</dbReference>
<dbReference type="InterPro" id="IPR032675">
    <property type="entry name" value="LRR_dom_sf"/>
</dbReference>
<dbReference type="AlphaFoldDB" id="A0A1H0FW71"/>
<gene>
    <name evidence="3" type="ORF">SAMN04487900_106137</name>
    <name evidence="2" type="ORF">SAMN04487901_12711</name>
</gene>
<dbReference type="STRING" id="645274.SAMN04487901_12711"/>
<dbReference type="OrthoDB" id="1056026at2"/>
<dbReference type="Proteomes" id="UP000198779">
    <property type="component" value="Unassembled WGS sequence"/>
</dbReference>
<sequence>MKTMRLLYPTLMMLTALFTACAYDDGYEEMTLTNDEAREIVDRCYYQCDSLDAVDLPFDLVAIGDYAFFGSSVTSVVIPSEVTFIGVSAFNFCPNLTSLQVDGRNPVFDSRNNCNAIIRTGEDLLVYGCRTTVIPQTVRALADYAFCGCEGLGQLVLPDNVEALGDGAFYECSGLTSVVLSAGLQQISNLAFSECHDLVSVVIPQSVRSIGDGAFLHCGNLAEVRVESITPPQCGYVAFFNTNATLYVPRGTLDAYASAPGWRDFSNIMEI</sequence>
<dbReference type="EMBL" id="FNIW01000006">
    <property type="protein sequence ID" value="SDN98821.1"/>
    <property type="molecule type" value="Genomic_DNA"/>
</dbReference>
<dbReference type="SUPFAM" id="SSF52058">
    <property type="entry name" value="L domain-like"/>
    <property type="match status" value="1"/>
</dbReference>
<dbReference type="PROSITE" id="PS51257">
    <property type="entry name" value="PROKAR_LIPOPROTEIN"/>
    <property type="match status" value="1"/>
</dbReference>
<organism evidence="3 5">
    <name type="scientific">Prevotella communis</name>
    <dbReference type="NCBI Taxonomy" id="2913614"/>
    <lineage>
        <taxon>Bacteria</taxon>
        <taxon>Pseudomonadati</taxon>
        <taxon>Bacteroidota</taxon>
        <taxon>Bacteroidia</taxon>
        <taxon>Bacteroidales</taxon>
        <taxon>Prevotellaceae</taxon>
        <taxon>Prevotella</taxon>
    </lineage>
</organism>
<feature type="signal peptide" evidence="1">
    <location>
        <begin position="1"/>
        <end position="22"/>
    </location>
</feature>
<evidence type="ECO:0000313" key="3">
    <source>
        <dbReference type="EMBL" id="SDN98821.1"/>
    </source>
</evidence>
<proteinExistence type="predicted"/>
<accession>A0A1H0FW71</accession>
<evidence type="ECO:0000313" key="2">
    <source>
        <dbReference type="EMBL" id="SDH42634.1"/>
    </source>
</evidence>
<protein>
    <submittedName>
        <fullName evidence="3">Leucine rich repeat-containing protein</fullName>
    </submittedName>
</protein>
<accession>A0A1G8CAY4</accession>
<evidence type="ECO:0000256" key="1">
    <source>
        <dbReference type="SAM" id="SignalP"/>
    </source>
</evidence>
<keyword evidence="1" id="KW-0732">Signal</keyword>
<feature type="chain" id="PRO_5041051248" evidence="1">
    <location>
        <begin position="23"/>
        <end position="271"/>
    </location>
</feature>